<sequence>MKNTFETLPLPCTIMRGGTSRAIFFRAENLPAARPSIEKILLNVLGSPDVRQINGLGGATPQTSKVAIISKSEFEDADVDYLFAQVDITSELIDWGGNCGNISSAVGPFAINEGLVEANLDGSITPVRIHNVNTGKIIVAQVPVIGSRAAVEGTTFIAGVPTPGARIDLDFLKPTGAVSGKVLPTGHLQDEMTLSDGRHIFVSVVDAANPTVFVRAQDINMVGTELPAEIESRPDILRVIEEIRGQAAVWLGLTASADRASAETPGLPKIGFISPATDYTMSSGGKISKNDIDLTVRMFSIRSPHKACQITAGIATGVASLLPGTVVAEMMTLKASASGSTEVRLGHPSGVMQTVVHHIDGKMDQVSKVSVVRTARAIMDGVVHVPKELLAGVK</sequence>
<dbReference type="InterPro" id="IPR007400">
    <property type="entry name" value="PrpF-like"/>
</dbReference>
<dbReference type="AlphaFoldDB" id="A0A6J6QSL2"/>
<evidence type="ECO:0000313" key="3">
    <source>
        <dbReference type="EMBL" id="CAB4712603.1"/>
    </source>
</evidence>
<organism evidence="3">
    <name type="scientific">freshwater metagenome</name>
    <dbReference type="NCBI Taxonomy" id="449393"/>
    <lineage>
        <taxon>unclassified sequences</taxon>
        <taxon>metagenomes</taxon>
        <taxon>ecological metagenomes</taxon>
    </lineage>
</organism>
<gene>
    <name evidence="3" type="ORF">UFOPK2662_00192</name>
</gene>
<dbReference type="GO" id="GO:0016853">
    <property type="term" value="F:isomerase activity"/>
    <property type="evidence" value="ECO:0007669"/>
    <property type="project" value="UniProtKB-KW"/>
</dbReference>
<dbReference type="PANTHER" id="PTHR43709:SF2">
    <property type="entry name" value="DUF453 DOMAIN PROTEIN (AFU_ORTHOLOGUE AFUA_6G00360)"/>
    <property type="match status" value="1"/>
</dbReference>
<dbReference type="Gene3D" id="3.10.310.10">
    <property type="entry name" value="Diaminopimelate Epimerase, Chain A, domain 1"/>
    <property type="match status" value="2"/>
</dbReference>
<reference evidence="3" key="1">
    <citation type="submission" date="2020-05" db="EMBL/GenBank/DDBJ databases">
        <authorList>
            <person name="Chiriac C."/>
            <person name="Salcher M."/>
            <person name="Ghai R."/>
            <person name="Kavagutti S V."/>
        </authorList>
    </citation>
    <scope>NUCLEOTIDE SEQUENCE</scope>
</reference>
<comment type="similarity">
    <text evidence="1">Belongs to the PrpF family.</text>
</comment>
<protein>
    <submittedName>
        <fullName evidence="3">Unannotated protein</fullName>
    </submittedName>
</protein>
<dbReference type="Pfam" id="PF04303">
    <property type="entry name" value="PrpF"/>
    <property type="match status" value="1"/>
</dbReference>
<proteinExistence type="inferred from homology"/>
<dbReference type="SUPFAM" id="SSF54506">
    <property type="entry name" value="Diaminopimelate epimerase-like"/>
    <property type="match status" value="2"/>
</dbReference>
<evidence type="ECO:0000256" key="2">
    <source>
        <dbReference type="ARBA" id="ARBA00023235"/>
    </source>
</evidence>
<keyword evidence="2" id="KW-0413">Isomerase</keyword>
<evidence type="ECO:0000256" key="1">
    <source>
        <dbReference type="ARBA" id="ARBA00007673"/>
    </source>
</evidence>
<dbReference type="EMBL" id="CAEZYI010000005">
    <property type="protein sequence ID" value="CAB4712603.1"/>
    <property type="molecule type" value="Genomic_DNA"/>
</dbReference>
<name>A0A6J6QSL2_9ZZZZ</name>
<dbReference type="PANTHER" id="PTHR43709">
    <property type="entry name" value="ACONITATE ISOMERASE-RELATED"/>
    <property type="match status" value="1"/>
</dbReference>
<accession>A0A6J6QSL2</accession>